<dbReference type="InterPro" id="IPR001878">
    <property type="entry name" value="Znf_CCHC"/>
</dbReference>
<comment type="caution">
    <text evidence="3">The sequence shown here is derived from an EMBL/GenBank/DDBJ whole genome shotgun (WGS) entry which is preliminary data.</text>
</comment>
<reference evidence="3 4" key="1">
    <citation type="submission" date="2024-02" db="EMBL/GenBank/DDBJ databases">
        <authorList>
            <person name="Vignale AGUSTIN F."/>
            <person name="Sosa J E."/>
            <person name="Modenutti C."/>
        </authorList>
    </citation>
    <scope>NUCLEOTIDE SEQUENCE [LARGE SCALE GENOMIC DNA]</scope>
</reference>
<keyword evidence="1" id="KW-0863">Zinc-finger</keyword>
<dbReference type="SUPFAM" id="SSF57756">
    <property type="entry name" value="Retrovirus zinc finger-like domains"/>
    <property type="match status" value="1"/>
</dbReference>
<dbReference type="PROSITE" id="PS50158">
    <property type="entry name" value="ZF_CCHC"/>
    <property type="match status" value="1"/>
</dbReference>
<evidence type="ECO:0000256" key="1">
    <source>
        <dbReference type="PROSITE-ProRule" id="PRU00047"/>
    </source>
</evidence>
<dbReference type="InterPro" id="IPR036875">
    <property type="entry name" value="Znf_CCHC_sf"/>
</dbReference>
<keyword evidence="1" id="KW-0479">Metal-binding</keyword>
<evidence type="ECO:0000313" key="4">
    <source>
        <dbReference type="Proteomes" id="UP001642360"/>
    </source>
</evidence>
<proteinExistence type="predicted"/>
<feature type="domain" description="CCHC-type" evidence="2">
    <location>
        <begin position="373"/>
        <end position="386"/>
    </location>
</feature>
<organism evidence="3 4">
    <name type="scientific">Ilex paraguariensis</name>
    <name type="common">yerba mate</name>
    <dbReference type="NCBI Taxonomy" id="185542"/>
    <lineage>
        <taxon>Eukaryota</taxon>
        <taxon>Viridiplantae</taxon>
        <taxon>Streptophyta</taxon>
        <taxon>Embryophyta</taxon>
        <taxon>Tracheophyta</taxon>
        <taxon>Spermatophyta</taxon>
        <taxon>Magnoliopsida</taxon>
        <taxon>eudicotyledons</taxon>
        <taxon>Gunneridae</taxon>
        <taxon>Pentapetalae</taxon>
        <taxon>asterids</taxon>
        <taxon>campanulids</taxon>
        <taxon>Aquifoliales</taxon>
        <taxon>Aquifoliaceae</taxon>
        <taxon>Ilex</taxon>
    </lineage>
</organism>
<protein>
    <recommendedName>
        <fullName evidence="2">CCHC-type domain-containing protein</fullName>
    </recommendedName>
</protein>
<name>A0ABC8QVZ0_9AQUA</name>
<keyword evidence="1" id="KW-0862">Zinc</keyword>
<accession>A0ABC8QVZ0</accession>
<dbReference type="Gene3D" id="2.30.31.10">
    <property type="entry name" value="Transcriptional Coactivator Pc4, Chain A"/>
    <property type="match status" value="1"/>
</dbReference>
<dbReference type="GO" id="GO:0008270">
    <property type="term" value="F:zinc ion binding"/>
    <property type="evidence" value="ECO:0007669"/>
    <property type="project" value="UniProtKB-KW"/>
</dbReference>
<dbReference type="SMART" id="SM00343">
    <property type="entry name" value="ZnF_C2HC"/>
    <property type="match status" value="1"/>
</dbReference>
<dbReference type="Pfam" id="PF14223">
    <property type="entry name" value="Retrotran_gag_2"/>
    <property type="match status" value="1"/>
</dbReference>
<sequence length="420" mass="48241">MLAIQDYKWQKLVSIRDYYLKDGKRFPTARGISLTAKQWSVFRNSLHAIDEAVAKMESRKRSEDVGKPIEGDISDAVNCLAPQGLLPVERNETHADMPDSVTPHGNIPTDRKQVEVDMSDSATDFSLKGHNQHNSSMTAASPQRLIPIETIRLNGRNYHCWMHQIEFFLKQLKIAYVLTEPCPSNSLSQEASIEEIVEARASAQKWKDDDYICHHNILNSLSDHLFDQYSKKTCSSRELWEELKLVYNEDFGTKRSQVNKYIQFQMVDGISILEQVQELHKIADSIIASGMCIDENFHVSVIISKLPPSWKDYRTKLLLEEVLPLHTLICRLRVEEESRNRCKKENPSKNANVVEARLENKLGPRKREMKKLCYTCGKEGHISRYCHHNRKVHATKKSKDEDNGDVPAITEVNRVEGNIE</sequence>
<evidence type="ECO:0000313" key="3">
    <source>
        <dbReference type="EMBL" id="CAK9136908.1"/>
    </source>
</evidence>
<dbReference type="SUPFAM" id="SSF54447">
    <property type="entry name" value="ssDNA-binding transcriptional regulator domain"/>
    <property type="match status" value="1"/>
</dbReference>
<keyword evidence="4" id="KW-1185">Reference proteome</keyword>
<dbReference type="InterPro" id="IPR003173">
    <property type="entry name" value="PC4_C"/>
</dbReference>
<dbReference type="Pfam" id="PF02229">
    <property type="entry name" value="PC4"/>
    <property type="match status" value="1"/>
</dbReference>
<dbReference type="EMBL" id="CAUOFW020000786">
    <property type="protein sequence ID" value="CAK9136908.1"/>
    <property type="molecule type" value="Genomic_DNA"/>
</dbReference>
<evidence type="ECO:0000259" key="2">
    <source>
        <dbReference type="PROSITE" id="PS50158"/>
    </source>
</evidence>
<gene>
    <name evidence="3" type="ORF">ILEXP_LOCUS3914</name>
</gene>
<dbReference type="AlphaFoldDB" id="A0ABC8QVZ0"/>
<dbReference type="Proteomes" id="UP001642360">
    <property type="component" value="Unassembled WGS sequence"/>
</dbReference>
<dbReference type="PANTHER" id="PTHR47592:SF6">
    <property type="entry name" value="PBF68 PROTEIN"/>
    <property type="match status" value="1"/>
</dbReference>
<dbReference type="PANTHER" id="PTHR47592">
    <property type="entry name" value="PBF68 PROTEIN"/>
    <property type="match status" value="1"/>
</dbReference>
<dbReference type="InterPro" id="IPR009044">
    <property type="entry name" value="ssDNA-bd_transcriptional_reg"/>
</dbReference>